<dbReference type="RefSeq" id="WP_086469519.1">
    <property type="nucleotide sequence ID" value="NZ_FXWK01000001.1"/>
</dbReference>
<proteinExistence type="predicted"/>
<keyword evidence="2" id="KW-1185">Reference proteome</keyword>
<organism evidence="1 2">
    <name type="scientific">Devosia lucknowensis</name>
    <dbReference type="NCBI Taxonomy" id="1096929"/>
    <lineage>
        <taxon>Bacteria</taxon>
        <taxon>Pseudomonadati</taxon>
        <taxon>Pseudomonadota</taxon>
        <taxon>Alphaproteobacteria</taxon>
        <taxon>Hyphomicrobiales</taxon>
        <taxon>Devosiaceae</taxon>
        <taxon>Devosia</taxon>
    </lineage>
</organism>
<reference evidence="2" key="1">
    <citation type="submission" date="2017-04" db="EMBL/GenBank/DDBJ databases">
        <authorList>
            <person name="Varghese N."/>
            <person name="Submissions S."/>
        </authorList>
    </citation>
    <scope>NUCLEOTIDE SEQUENCE [LARGE SCALE GENOMIC DNA]</scope>
</reference>
<dbReference type="Proteomes" id="UP000194474">
    <property type="component" value="Unassembled WGS sequence"/>
</dbReference>
<gene>
    <name evidence="1" type="ORF">SAMN06295905_1159</name>
</gene>
<dbReference type="OrthoDB" id="7949975at2"/>
<evidence type="ECO:0000313" key="1">
    <source>
        <dbReference type="EMBL" id="SMQ65177.1"/>
    </source>
</evidence>
<sequence>MSLDSLLTQLGLQRHDPHSLEAQLHAMRREVRRIGKTLSHHASHRADDWADQFSDFGRDAARQTSHFAHLASEQALRGADTIRRDPLPLIAVIGTGLLLARLLKRQ</sequence>
<evidence type="ECO:0000313" key="2">
    <source>
        <dbReference type="Proteomes" id="UP000194474"/>
    </source>
</evidence>
<dbReference type="AlphaFoldDB" id="A0A1Y6ERJ5"/>
<dbReference type="EMBL" id="FXWK01000001">
    <property type="protein sequence ID" value="SMQ65177.1"/>
    <property type="molecule type" value="Genomic_DNA"/>
</dbReference>
<protein>
    <recommendedName>
        <fullName evidence="3">Membrane-anchored ribosome-binding protein, inhibits growth in stationary phase, ElaB/YqjD/DUF883 family</fullName>
    </recommendedName>
</protein>
<name>A0A1Y6ERJ5_9HYPH</name>
<accession>A0A1Y6ERJ5</accession>
<evidence type="ECO:0008006" key="3">
    <source>
        <dbReference type="Google" id="ProtNLM"/>
    </source>
</evidence>